<dbReference type="OrthoDB" id="8907991at2"/>
<organism evidence="1 2">
    <name type="scientific">Piscinibacter gummiphilus</name>
    <dbReference type="NCBI Taxonomy" id="946333"/>
    <lineage>
        <taxon>Bacteria</taxon>
        <taxon>Pseudomonadati</taxon>
        <taxon>Pseudomonadota</taxon>
        <taxon>Betaproteobacteria</taxon>
        <taxon>Burkholderiales</taxon>
        <taxon>Sphaerotilaceae</taxon>
        <taxon>Piscinibacter</taxon>
    </lineage>
</organism>
<dbReference type="AlphaFoldDB" id="A0A1W6LAZ8"/>
<evidence type="ECO:0000313" key="1">
    <source>
        <dbReference type="EMBL" id="ARN21461.1"/>
    </source>
</evidence>
<reference evidence="1 2" key="1">
    <citation type="submission" date="2016-04" db="EMBL/GenBank/DDBJ databases">
        <title>Complete genome sequence of natural rubber-degrading, novel Gram-negative bacterium, Rhizobacter gummiphilus strain NS21.</title>
        <authorList>
            <person name="Tabata M."/>
            <person name="Kasai D."/>
            <person name="Fukuda M."/>
        </authorList>
    </citation>
    <scope>NUCLEOTIDE SEQUENCE [LARGE SCALE GENOMIC DNA]</scope>
    <source>
        <strain evidence="1 2">NS21</strain>
    </source>
</reference>
<dbReference type="RefSeq" id="WP_085751747.1">
    <property type="nucleotide sequence ID" value="NZ_BSPR01000013.1"/>
</dbReference>
<dbReference type="Proteomes" id="UP000193427">
    <property type="component" value="Chromosome"/>
</dbReference>
<name>A0A1W6LAZ8_9BURK</name>
<keyword evidence="2" id="KW-1185">Reference proteome</keyword>
<dbReference type="EMBL" id="CP015118">
    <property type="protein sequence ID" value="ARN21461.1"/>
    <property type="molecule type" value="Genomic_DNA"/>
</dbReference>
<accession>A0A1W6LAZ8</accession>
<dbReference type="KEGG" id="rgu:A4W93_17010"/>
<protein>
    <submittedName>
        <fullName evidence="1">Uncharacterized protein</fullName>
    </submittedName>
</protein>
<proteinExistence type="predicted"/>
<evidence type="ECO:0000313" key="2">
    <source>
        <dbReference type="Proteomes" id="UP000193427"/>
    </source>
</evidence>
<gene>
    <name evidence="1" type="ORF">A4W93_17010</name>
</gene>
<sequence>MEKRIRRLETFTARGSDGNTYSVHGYEHQRRVDAFGTSPDQWEPTGVAEYKLPDGRHVDLDADGTLVVAGSDLRLKRDSTVH</sequence>